<evidence type="ECO:0000256" key="4">
    <source>
        <dbReference type="ARBA" id="ARBA00022475"/>
    </source>
</evidence>
<proteinExistence type="inferred from homology"/>
<organism evidence="10 11">
    <name type="scientific">Marinomonas colpomeniae</name>
    <dbReference type="NCBI Taxonomy" id="2774408"/>
    <lineage>
        <taxon>Bacteria</taxon>
        <taxon>Pseudomonadati</taxon>
        <taxon>Pseudomonadota</taxon>
        <taxon>Gammaproteobacteria</taxon>
        <taxon>Oceanospirillales</taxon>
        <taxon>Oceanospirillaceae</taxon>
        <taxon>Marinomonas</taxon>
    </lineage>
</organism>
<comment type="subcellular location">
    <subcellularLocation>
        <location evidence="1 9">Cell membrane</location>
        <topology evidence="1 9">Multi-pass membrane protein</topology>
    </subcellularLocation>
</comment>
<dbReference type="RefSeq" id="WP_191594488.1">
    <property type="nucleotide sequence ID" value="NZ_JACYFC010000002.1"/>
</dbReference>
<comment type="caution">
    <text evidence="10">The sequence shown here is derived from an EMBL/GenBank/DDBJ whole genome shotgun (WGS) entry which is preliminary data.</text>
</comment>
<dbReference type="Pfam" id="PF03186">
    <property type="entry name" value="CobD_Cbib"/>
    <property type="match status" value="1"/>
</dbReference>
<dbReference type="PANTHER" id="PTHR34308:SF1">
    <property type="entry name" value="COBALAMIN BIOSYNTHESIS PROTEIN CBIB"/>
    <property type="match status" value="1"/>
</dbReference>
<gene>
    <name evidence="9 10" type="primary">cobD</name>
    <name evidence="10" type="ORF">IF202_08760</name>
</gene>
<evidence type="ECO:0000256" key="8">
    <source>
        <dbReference type="ARBA" id="ARBA00023136"/>
    </source>
</evidence>
<evidence type="ECO:0000256" key="6">
    <source>
        <dbReference type="ARBA" id="ARBA00022692"/>
    </source>
</evidence>
<comment type="caution">
    <text evidence="9">Lacks conserved residue(s) required for the propagation of feature annotation.</text>
</comment>
<name>A0ABR8P070_9GAMM</name>
<dbReference type="HAMAP" id="MF_00024">
    <property type="entry name" value="CobD_CbiB"/>
    <property type="match status" value="1"/>
</dbReference>
<evidence type="ECO:0000313" key="10">
    <source>
        <dbReference type="EMBL" id="MBD5771144.1"/>
    </source>
</evidence>
<keyword evidence="8 9" id="KW-0472">Membrane</keyword>
<comment type="function">
    <text evidence="9">Converts cobyric acid to cobinamide by the addition of aminopropanol on the F carboxylic group.</text>
</comment>
<evidence type="ECO:0000256" key="9">
    <source>
        <dbReference type="HAMAP-Rule" id="MF_00024"/>
    </source>
</evidence>
<keyword evidence="4 9" id="KW-1003">Cell membrane</keyword>
<dbReference type="InterPro" id="IPR004485">
    <property type="entry name" value="Cobalamin_biosynth_CobD/CbiB"/>
</dbReference>
<evidence type="ECO:0000256" key="7">
    <source>
        <dbReference type="ARBA" id="ARBA00022989"/>
    </source>
</evidence>
<comment type="similarity">
    <text evidence="3 9">Belongs to the CobD/CbiB family.</text>
</comment>
<comment type="pathway">
    <text evidence="2 9">Cofactor biosynthesis; adenosylcobalamin biosynthesis.</text>
</comment>
<protein>
    <recommendedName>
        <fullName evidence="9">Cobalamin biosynthesis protein CobD</fullName>
    </recommendedName>
</protein>
<evidence type="ECO:0000313" key="11">
    <source>
        <dbReference type="Proteomes" id="UP000604161"/>
    </source>
</evidence>
<evidence type="ECO:0000256" key="2">
    <source>
        <dbReference type="ARBA" id="ARBA00004953"/>
    </source>
</evidence>
<dbReference type="EMBL" id="JACYFC010000002">
    <property type="protein sequence ID" value="MBD5771144.1"/>
    <property type="molecule type" value="Genomic_DNA"/>
</dbReference>
<feature type="transmembrane region" description="Helical" evidence="9">
    <location>
        <begin position="13"/>
        <end position="30"/>
    </location>
</feature>
<reference evidence="10 11" key="1">
    <citation type="submission" date="2020-09" db="EMBL/GenBank/DDBJ databases">
        <title>Marinomonas sp. nov., isolated from the cysticercosis algae of Qingdao, China.</title>
        <authorList>
            <person name="Sun X."/>
        </authorList>
    </citation>
    <scope>NUCLEOTIDE SEQUENCE [LARGE SCALE GENOMIC DNA]</scope>
    <source>
        <strain evidence="10 11">SM2066</strain>
    </source>
</reference>
<keyword evidence="5 9" id="KW-0169">Cobalamin biosynthesis</keyword>
<feature type="transmembrane region" description="Helical" evidence="9">
    <location>
        <begin position="176"/>
        <end position="197"/>
    </location>
</feature>
<keyword evidence="11" id="KW-1185">Reference proteome</keyword>
<keyword evidence="7 9" id="KW-1133">Transmembrane helix</keyword>
<keyword evidence="6 9" id="KW-0812">Transmembrane</keyword>
<dbReference type="PANTHER" id="PTHR34308">
    <property type="entry name" value="COBALAMIN BIOSYNTHESIS PROTEIN CBIB"/>
    <property type="match status" value="1"/>
</dbReference>
<evidence type="ECO:0000256" key="1">
    <source>
        <dbReference type="ARBA" id="ARBA00004651"/>
    </source>
</evidence>
<feature type="transmembrane region" description="Helical" evidence="9">
    <location>
        <begin position="73"/>
        <end position="94"/>
    </location>
</feature>
<sequence length="335" mass="37429">MILSHSDSIFTDFFGILSTTSLILLAALVLDRLLGEPKNWHPLIWFGRWVDLCRQYTQLPLEADQQRQRIGGILAWLLAVMPWLLILLAMFWLLPDWLDNLLSVVVLYFAIGWQSLREHALAIYQPLSSSPLTPEKLDEARLAVSYIVSRDTKALNESDVAKAGIESVLENGSDAIFAPIFWFLILGAPGVLLYRLANTLDAMWGYKTEDLLYFGWFAARFDDVLNYVPARLVIYSYAACGNWHKAIRSSRRASARWKSPNAGPVMAAGAGALGILLGGEAQYFGKTETRPVLGDEESDETSGDSNKPEPKHLNDAILLVDKSVYLWGLIICLLV</sequence>
<dbReference type="Proteomes" id="UP000604161">
    <property type="component" value="Unassembled WGS sequence"/>
</dbReference>
<accession>A0ABR8P070</accession>
<dbReference type="NCBIfam" id="TIGR00380">
    <property type="entry name" value="cobal_cbiB"/>
    <property type="match status" value="1"/>
</dbReference>
<evidence type="ECO:0000256" key="3">
    <source>
        <dbReference type="ARBA" id="ARBA00006263"/>
    </source>
</evidence>
<evidence type="ECO:0000256" key="5">
    <source>
        <dbReference type="ARBA" id="ARBA00022573"/>
    </source>
</evidence>